<sequence length="196" mass="21993">MSTISARKSKLMKAHTALEVIKVKISQDLISPRVSELLSPADECQLFHRRQEALTTHLSNIRAAPHAVRGKQQAFLPAISSSDNTIDLNNMQNSKLEDAIATAQSLIQILQINLEDAATRHQAPQTRLTNTQQDNDARPPQEMPEEVTRYEITDHLTQIPSLLETCQHRVLRTRSHHIRQSAYVTSSSDPARKAHA</sequence>
<dbReference type="AlphaFoldDB" id="A0A7I4YP41"/>
<dbReference type="Proteomes" id="UP000025227">
    <property type="component" value="Unplaced"/>
</dbReference>
<protein>
    <submittedName>
        <fullName evidence="3">Uncharacterized protein</fullName>
    </submittedName>
</protein>
<feature type="compositionally biased region" description="Polar residues" evidence="1">
    <location>
        <begin position="122"/>
        <end position="134"/>
    </location>
</feature>
<evidence type="ECO:0000313" key="3">
    <source>
        <dbReference type="WBParaSite" id="HCON_00115810-00001"/>
    </source>
</evidence>
<evidence type="ECO:0000313" key="2">
    <source>
        <dbReference type="Proteomes" id="UP000025227"/>
    </source>
</evidence>
<name>A0A7I4YP41_HAECO</name>
<dbReference type="WBParaSite" id="HCON_00115810-00001">
    <property type="protein sequence ID" value="HCON_00115810-00001"/>
    <property type="gene ID" value="HCON_00115810"/>
</dbReference>
<accession>A0A7I4YP41</accession>
<organism evidence="2 3">
    <name type="scientific">Haemonchus contortus</name>
    <name type="common">Barber pole worm</name>
    <dbReference type="NCBI Taxonomy" id="6289"/>
    <lineage>
        <taxon>Eukaryota</taxon>
        <taxon>Metazoa</taxon>
        <taxon>Ecdysozoa</taxon>
        <taxon>Nematoda</taxon>
        <taxon>Chromadorea</taxon>
        <taxon>Rhabditida</taxon>
        <taxon>Rhabditina</taxon>
        <taxon>Rhabditomorpha</taxon>
        <taxon>Strongyloidea</taxon>
        <taxon>Trichostrongylidae</taxon>
        <taxon>Haemonchus</taxon>
    </lineage>
</organism>
<evidence type="ECO:0000256" key="1">
    <source>
        <dbReference type="SAM" id="MobiDB-lite"/>
    </source>
</evidence>
<keyword evidence="2" id="KW-1185">Reference proteome</keyword>
<proteinExistence type="predicted"/>
<reference evidence="3" key="1">
    <citation type="submission" date="2020-12" db="UniProtKB">
        <authorList>
            <consortium name="WormBaseParasite"/>
        </authorList>
    </citation>
    <scope>IDENTIFICATION</scope>
    <source>
        <strain evidence="3">MHco3</strain>
    </source>
</reference>
<feature type="region of interest" description="Disordered" evidence="1">
    <location>
        <begin position="121"/>
        <end position="142"/>
    </location>
</feature>